<evidence type="ECO:0000256" key="3">
    <source>
        <dbReference type="ARBA" id="ARBA00022771"/>
    </source>
</evidence>
<dbReference type="InterPro" id="IPR012337">
    <property type="entry name" value="RNaseH-like_sf"/>
</dbReference>
<keyword evidence="3" id="KW-0863">Zinc-finger</keyword>
<reference evidence="6" key="1">
    <citation type="submission" date="2020-05" db="EMBL/GenBank/DDBJ databases">
        <title>Mycena genomes resolve the evolution of fungal bioluminescence.</title>
        <authorList>
            <person name="Tsai I.J."/>
        </authorList>
    </citation>
    <scope>NUCLEOTIDE SEQUENCE</scope>
    <source>
        <strain evidence="6">CCC161011</strain>
    </source>
</reference>
<keyword evidence="2" id="KW-0479">Metal-binding</keyword>
<evidence type="ECO:0000256" key="1">
    <source>
        <dbReference type="ARBA" id="ARBA00004123"/>
    </source>
</evidence>
<dbReference type="PANTHER" id="PTHR46481">
    <property type="entry name" value="ZINC FINGER BED DOMAIN-CONTAINING PROTEIN 4"/>
    <property type="match status" value="1"/>
</dbReference>
<name>A0A8H6Z831_9AGAR</name>
<sequence length="604" mass="67972">MTEVARAGRKAPTLYTNHFTHLNKKDDKSGRYNWQCNYCGDDSNGPGASIEGRDNNLPNHLADSRKCQSAPATARAEALRFMADKKKETAPANATQSQPADIAIIDVDAEPTAELTRKKRKTVQGTLSSFLDQAMTTTQKNSADRKLLRYIIHANVAFVNVENPYLADFLRDLRPTYEAPGRYALTKDLLDSEAADVFIRESERLKSSKLLTLLEDGWEDRLKRSIYGVLAAAIDTFPIVMSLDDLTGQRGNAVKCLEIAVNSLELMGVPEGRNFIALTTDNPTTMQSFRRLFQKKFFWVLTFACFLHSCNTLIGEICSYPLMKKMVSKANRTVTFFNGLHYWGGQLKAEARRLNVTRGLKKNCESRWYALILLCLSVRSHRQPLSITCLREDAQTKKNGLSPVATDVISIVLNTPGFWPLLDQLTRIAKPIVDAIGNCESRQTTLADCMLQLLRCARTMSTVSLEAGDDEGFLTHAKATFDRRFIRIATPIHWLALFLHPLCRKLAVSQASRGHSIEFMIETALTIAKQWKWEKLRAQRLCDGLRRYHQCKFPFAGSKKDAREWWEAIPAENHEGIRTLAIALVSIVPHSAEVERLFSDLGGI</sequence>
<comment type="subcellular location">
    <subcellularLocation>
        <location evidence="1">Nucleus</location>
    </subcellularLocation>
</comment>
<proteinExistence type="predicted"/>
<dbReference type="InterPro" id="IPR052035">
    <property type="entry name" value="ZnF_BED_domain_contain"/>
</dbReference>
<dbReference type="OrthoDB" id="3226942at2759"/>
<keyword evidence="4" id="KW-0862">Zinc</keyword>
<comment type="caution">
    <text evidence="6">The sequence shown here is derived from an EMBL/GenBank/DDBJ whole genome shotgun (WGS) entry which is preliminary data.</text>
</comment>
<dbReference type="GO" id="GO:0008270">
    <property type="term" value="F:zinc ion binding"/>
    <property type="evidence" value="ECO:0007669"/>
    <property type="project" value="UniProtKB-KW"/>
</dbReference>
<accession>A0A8H6Z831</accession>
<dbReference type="PANTHER" id="PTHR46481:SF10">
    <property type="entry name" value="ZINC FINGER BED DOMAIN-CONTAINING PROTEIN 39"/>
    <property type="match status" value="1"/>
</dbReference>
<keyword evidence="5" id="KW-0539">Nucleus</keyword>
<dbReference type="SUPFAM" id="SSF53098">
    <property type="entry name" value="Ribonuclease H-like"/>
    <property type="match status" value="1"/>
</dbReference>
<evidence type="ECO:0000256" key="4">
    <source>
        <dbReference type="ARBA" id="ARBA00022833"/>
    </source>
</evidence>
<protein>
    <submittedName>
        <fullName evidence="6">DUF659 domain-containing protein</fullName>
    </submittedName>
</protein>
<keyword evidence="7" id="KW-1185">Reference proteome</keyword>
<gene>
    <name evidence="6" type="ORF">MVEN_00124800</name>
</gene>
<dbReference type="EMBL" id="JACAZI010000001">
    <property type="protein sequence ID" value="KAF7372617.1"/>
    <property type="molecule type" value="Genomic_DNA"/>
</dbReference>
<dbReference type="Proteomes" id="UP000620124">
    <property type="component" value="Unassembled WGS sequence"/>
</dbReference>
<evidence type="ECO:0000313" key="6">
    <source>
        <dbReference type="EMBL" id="KAF7372617.1"/>
    </source>
</evidence>
<dbReference type="GO" id="GO:0005634">
    <property type="term" value="C:nucleus"/>
    <property type="evidence" value="ECO:0007669"/>
    <property type="project" value="UniProtKB-SubCell"/>
</dbReference>
<evidence type="ECO:0000256" key="2">
    <source>
        <dbReference type="ARBA" id="ARBA00022723"/>
    </source>
</evidence>
<evidence type="ECO:0000313" key="7">
    <source>
        <dbReference type="Proteomes" id="UP000620124"/>
    </source>
</evidence>
<dbReference type="AlphaFoldDB" id="A0A8H6Z831"/>
<organism evidence="6 7">
    <name type="scientific">Mycena venus</name>
    <dbReference type="NCBI Taxonomy" id="2733690"/>
    <lineage>
        <taxon>Eukaryota</taxon>
        <taxon>Fungi</taxon>
        <taxon>Dikarya</taxon>
        <taxon>Basidiomycota</taxon>
        <taxon>Agaricomycotina</taxon>
        <taxon>Agaricomycetes</taxon>
        <taxon>Agaricomycetidae</taxon>
        <taxon>Agaricales</taxon>
        <taxon>Marasmiineae</taxon>
        <taxon>Mycenaceae</taxon>
        <taxon>Mycena</taxon>
    </lineage>
</organism>
<evidence type="ECO:0000256" key="5">
    <source>
        <dbReference type="ARBA" id="ARBA00023242"/>
    </source>
</evidence>